<evidence type="ECO:0008006" key="3">
    <source>
        <dbReference type="Google" id="ProtNLM"/>
    </source>
</evidence>
<keyword evidence="2" id="KW-1185">Reference proteome</keyword>
<gene>
    <name evidence="1" type="ORF">RM844_16995</name>
</gene>
<dbReference type="RefSeq" id="WP_311668061.1">
    <property type="nucleotide sequence ID" value="NZ_JAVREO010000009.1"/>
</dbReference>
<evidence type="ECO:0000313" key="2">
    <source>
        <dbReference type="Proteomes" id="UP001183410"/>
    </source>
</evidence>
<proteinExistence type="predicted"/>
<evidence type="ECO:0000313" key="1">
    <source>
        <dbReference type="EMBL" id="MDT0267979.1"/>
    </source>
</evidence>
<sequence length="138" mass="14562">MTTPPVLPDVDALVTAALRAGLPRGVAVRVVWPDNWPKLLPLVVVRRVGGAAVDPIGLDAAVIDMQCAAATRREASALARSARVVLLGACRAQFAGEGGYLSHGEDQGGPFEVRDEEPAAGPDLFRFLATFRVTARPH</sequence>
<name>A0ABU2JTZ3_9ACTN</name>
<accession>A0ABU2JTZ3</accession>
<protein>
    <recommendedName>
        <fullName evidence="3">Tail terminator</fullName>
    </recommendedName>
</protein>
<dbReference type="EMBL" id="JAVREO010000009">
    <property type="protein sequence ID" value="MDT0267979.1"/>
    <property type="molecule type" value="Genomic_DNA"/>
</dbReference>
<reference evidence="2" key="1">
    <citation type="submission" date="2023-07" db="EMBL/GenBank/DDBJ databases">
        <title>30 novel species of actinomycetes from the DSMZ collection.</title>
        <authorList>
            <person name="Nouioui I."/>
        </authorList>
    </citation>
    <scope>NUCLEOTIDE SEQUENCE [LARGE SCALE GENOMIC DNA]</scope>
    <source>
        <strain evidence="2">DSM 44915</strain>
    </source>
</reference>
<comment type="caution">
    <text evidence="1">The sequence shown here is derived from an EMBL/GenBank/DDBJ whole genome shotgun (WGS) entry which is preliminary data.</text>
</comment>
<organism evidence="1 2">
    <name type="scientific">Streptomyces chisholmiae</name>
    <dbReference type="NCBI Taxonomy" id="3075540"/>
    <lineage>
        <taxon>Bacteria</taxon>
        <taxon>Bacillati</taxon>
        <taxon>Actinomycetota</taxon>
        <taxon>Actinomycetes</taxon>
        <taxon>Kitasatosporales</taxon>
        <taxon>Streptomycetaceae</taxon>
        <taxon>Streptomyces</taxon>
    </lineage>
</organism>
<dbReference type="Proteomes" id="UP001183410">
    <property type="component" value="Unassembled WGS sequence"/>
</dbReference>